<sequence>MEWCSATWRMQAGLMTVVSVICDILAFNVLRPKYKIIYEPKVKYHVGNKRPPRISDSVFGWIPLVNANKPELVDKIGLDTVAFFRFLRMFRYLFSFALLT</sequence>
<dbReference type="Proteomes" id="UP000054166">
    <property type="component" value="Unassembled WGS sequence"/>
</dbReference>
<protein>
    <recommendedName>
        <fullName evidence="2">CSC1/OSCA1-like N-terminal transmembrane domain-containing protein</fullName>
    </recommendedName>
</protein>
<evidence type="ECO:0000259" key="2">
    <source>
        <dbReference type="Pfam" id="PF13967"/>
    </source>
</evidence>
<gene>
    <name evidence="3" type="ORF">PILCRDRAFT_16371</name>
</gene>
<proteinExistence type="predicted"/>
<feature type="transmembrane region" description="Helical" evidence="1">
    <location>
        <begin position="12"/>
        <end position="30"/>
    </location>
</feature>
<evidence type="ECO:0000313" key="3">
    <source>
        <dbReference type="EMBL" id="KIM72176.1"/>
    </source>
</evidence>
<reference evidence="4" key="2">
    <citation type="submission" date="2015-01" db="EMBL/GenBank/DDBJ databases">
        <title>Evolutionary Origins and Diversification of the Mycorrhizal Mutualists.</title>
        <authorList>
            <consortium name="DOE Joint Genome Institute"/>
            <consortium name="Mycorrhizal Genomics Consortium"/>
            <person name="Kohler A."/>
            <person name="Kuo A."/>
            <person name="Nagy L.G."/>
            <person name="Floudas D."/>
            <person name="Copeland A."/>
            <person name="Barry K.W."/>
            <person name="Cichocki N."/>
            <person name="Veneault-Fourrey C."/>
            <person name="LaButti K."/>
            <person name="Lindquist E.A."/>
            <person name="Lipzen A."/>
            <person name="Lundell T."/>
            <person name="Morin E."/>
            <person name="Murat C."/>
            <person name="Riley R."/>
            <person name="Ohm R."/>
            <person name="Sun H."/>
            <person name="Tunlid A."/>
            <person name="Henrissat B."/>
            <person name="Grigoriev I.V."/>
            <person name="Hibbett D.S."/>
            <person name="Martin F."/>
        </authorList>
    </citation>
    <scope>NUCLEOTIDE SEQUENCE [LARGE SCALE GENOMIC DNA]</scope>
    <source>
        <strain evidence="4">F 1598</strain>
    </source>
</reference>
<keyword evidence="4" id="KW-1185">Reference proteome</keyword>
<organism evidence="3 4">
    <name type="scientific">Piloderma croceum (strain F 1598)</name>
    <dbReference type="NCBI Taxonomy" id="765440"/>
    <lineage>
        <taxon>Eukaryota</taxon>
        <taxon>Fungi</taxon>
        <taxon>Dikarya</taxon>
        <taxon>Basidiomycota</taxon>
        <taxon>Agaricomycotina</taxon>
        <taxon>Agaricomycetes</taxon>
        <taxon>Agaricomycetidae</taxon>
        <taxon>Atheliales</taxon>
        <taxon>Atheliaceae</taxon>
        <taxon>Piloderma</taxon>
    </lineage>
</organism>
<dbReference type="EMBL" id="KN833155">
    <property type="protein sequence ID" value="KIM72176.1"/>
    <property type="molecule type" value="Genomic_DNA"/>
</dbReference>
<feature type="domain" description="CSC1/OSCA1-like N-terminal transmembrane" evidence="2">
    <location>
        <begin position="14"/>
        <end position="98"/>
    </location>
</feature>
<dbReference type="HOGENOM" id="CLU_2307119_0_0_1"/>
<keyword evidence="1" id="KW-1133">Transmembrane helix</keyword>
<dbReference type="STRING" id="765440.A0A0C3EWP8"/>
<dbReference type="AlphaFoldDB" id="A0A0C3EWP8"/>
<keyword evidence="1" id="KW-0812">Transmembrane</keyword>
<dbReference type="InParanoid" id="A0A0C3EWP8"/>
<dbReference type="OrthoDB" id="2150324at2759"/>
<dbReference type="InterPro" id="IPR032880">
    <property type="entry name" value="CSC1/OSCA1-like_N"/>
</dbReference>
<name>A0A0C3EWP8_PILCF</name>
<keyword evidence="1" id="KW-0472">Membrane</keyword>
<reference evidence="3 4" key="1">
    <citation type="submission" date="2014-04" db="EMBL/GenBank/DDBJ databases">
        <authorList>
            <consortium name="DOE Joint Genome Institute"/>
            <person name="Kuo A."/>
            <person name="Tarkka M."/>
            <person name="Buscot F."/>
            <person name="Kohler A."/>
            <person name="Nagy L.G."/>
            <person name="Floudas D."/>
            <person name="Copeland A."/>
            <person name="Barry K.W."/>
            <person name="Cichocki N."/>
            <person name="Veneault-Fourrey C."/>
            <person name="LaButti K."/>
            <person name="Lindquist E.A."/>
            <person name="Lipzen A."/>
            <person name="Lundell T."/>
            <person name="Morin E."/>
            <person name="Murat C."/>
            <person name="Sun H."/>
            <person name="Tunlid A."/>
            <person name="Henrissat B."/>
            <person name="Grigoriev I.V."/>
            <person name="Hibbett D.S."/>
            <person name="Martin F."/>
            <person name="Nordberg H.P."/>
            <person name="Cantor M.N."/>
            <person name="Hua S.X."/>
        </authorList>
    </citation>
    <scope>NUCLEOTIDE SEQUENCE [LARGE SCALE GENOMIC DNA]</scope>
    <source>
        <strain evidence="3 4">F 1598</strain>
    </source>
</reference>
<evidence type="ECO:0000313" key="4">
    <source>
        <dbReference type="Proteomes" id="UP000054166"/>
    </source>
</evidence>
<accession>A0A0C3EWP8</accession>
<dbReference type="Pfam" id="PF13967">
    <property type="entry name" value="RSN1_TM"/>
    <property type="match status" value="1"/>
</dbReference>
<evidence type="ECO:0000256" key="1">
    <source>
        <dbReference type="SAM" id="Phobius"/>
    </source>
</evidence>